<evidence type="ECO:0000256" key="1">
    <source>
        <dbReference type="ARBA" id="ARBA00022884"/>
    </source>
</evidence>
<dbReference type="Proteomes" id="UP000654075">
    <property type="component" value="Unassembled WGS sequence"/>
</dbReference>
<keyword evidence="3" id="KW-1185">Reference proteome</keyword>
<evidence type="ECO:0000313" key="3">
    <source>
        <dbReference type="Proteomes" id="UP000654075"/>
    </source>
</evidence>
<dbReference type="InterPro" id="IPR035979">
    <property type="entry name" value="RBD_domain_sf"/>
</dbReference>
<protein>
    <recommendedName>
        <fullName evidence="4">RRM domain-containing protein</fullName>
    </recommendedName>
</protein>
<proteinExistence type="predicted"/>
<dbReference type="CDD" id="cd00590">
    <property type="entry name" value="RRM_SF"/>
    <property type="match status" value="1"/>
</dbReference>
<dbReference type="PANTHER" id="PTHR24012">
    <property type="entry name" value="RNA BINDING PROTEIN"/>
    <property type="match status" value="1"/>
</dbReference>
<evidence type="ECO:0000313" key="2">
    <source>
        <dbReference type="EMBL" id="CAE8581153.1"/>
    </source>
</evidence>
<accession>A0A813D380</accession>
<dbReference type="GO" id="GO:0003723">
    <property type="term" value="F:RNA binding"/>
    <property type="evidence" value="ECO:0007669"/>
    <property type="project" value="UniProtKB-KW"/>
</dbReference>
<organism evidence="2 3">
    <name type="scientific">Polarella glacialis</name>
    <name type="common">Dinoflagellate</name>
    <dbReference type="NCBI Taxonomy" id="89957"/>
    <lineage>
        <taxon>Eukaryota</taxon>
        <taxon>Sar</taxon>
        <taxon>Alveolata</taxon>
        <taxon>Dinophyceae</taxon>
        <taxon>Suessiales</taxon>
        <taxon>Suessiaceae</taxon>
        <taxon>Polarella</taxon>
    </lineage>
</organism>
<reference evidence="2" key="1">
    <citation type="submission" date="2021-02" db="EMBL/GenBank/DDBJ databases">
        <authorList>
            <person name="Dougan E. K."/>
            <person name="Rhodes N."/>
            <person name="Thang M."/>
            <person name="Chan C."/>
        </authorList>
    </citation>
    <scope>NUCLEOTIDE SEQUENCE</scope>
</reference>
<comment type="caution">
    <text evidence="2">The sequence shown here is derived from an EMBL/GenBank/DDBJ whole genome shotgun (WGS) entry which is preliminary data.</text>
</comment>
<dbReference type="EMBL" id="CAJNNV010000039">
    <property type="protein sequence ID" value="CAE8581153.1"/>
    <property type="molecule type" value="Genomic_DNA"/>
</dbReference>
<evidence type="ECO:0008006" key="4">
    <source>
        <dbReference type="Google" id="ProtNLM"/>
    </source>
</evidence>
<sequence>MALQVLEGMATDPTGQHLLRARFASAPGRPAKAARQDGYGNGYGNGYGGGGSWDQPSMPFMTGQQFLQSPTPPGFSVPPDCSVYLSEVPVEFTEASLQAFQASLGIYGMVSAKILARRTPGPTGSVIVKYQNPDLAWAAMSKLSGHPVKLSTGEMRHLIAKPAAPPKESVAPVDLNTSAWFANTNAESTGNYDLLSLYLADLPSEFTQSDLEQIHQQFGAGLPSSVKILPPKVSGETCSAILRYETAEAAGNALRVLTGFTVNDRSGRQQVLTARYAAQKRLPGGEDWSRTGQTQYPAPALIQHRQHASGADSGGDSLPSVYVSDMPADLAEDGVRNILAQVGLDPASLVAVKFLPRKFQVQSVCVLLRYNDMASVNSAVAALSGFQVVLPDGNSRQLRARVADPPKSTSAPSLPGFGSSGASGFGSLGASGFGGGALGNAAPARDLYVAEVPVEWGKDNLISLHSEVGLEPSRVAQIKILPRRHEQFPTGAAIISYVDEVSAKTALGLLQDRPVYLQDGSQRQLKARFADPPKKR</sequence>
<dbReference type="Gene3D" id="3.30.70.330">
    <property type="match status" value="2"/>
</dbReference>
<keyword evidence="1" id="KW-0694">RNA-binding</keyword>
<dbReference type="InterPro" id="IPR012677">
    <property type="entry name" value="Nucleotide-bd_a/b_plait_sf"/>
</dbReference>
<gene>
    <name evidence="2" type="ORF">PGLA1383_LOCUS182</name>
</gene>
<name>A0A813D380_POLGL</name>
<dbReference type="AlphaFoldDB" id="A0A813D380"/>
<dbReference type="SUPFAM" id="SSF54928">
    <property type="entry name" value="RNA-binding domain, RBD"/>
    <property type="match status" value="2"/>
</dbReference>